<evidence type="ECO:0000313" key="2">
    <source>
        <dbReference type="EMBL" id="MCL1631167.1"/>
    </source>
</evidence>
<feature type="domain" description="Polysaccharide pyruvyl transferase" evidence="1">
    <location>
        <begin position="11"/>
        <end position="253"/>
    </location>
</feature>
<protein>
    <submittedName>
        <fullName evidence="2">Polysaccharide pyruvyl transferase family protein</fullName>
    </submittedName>
</protein>
<sequence>MIVFQTPTHGNLGDQAIAYAQKEYIKMHFRNYKYIEIPYRDVLKSIRSIKNILGSEDVIFIHGGGNMGDLYFWEESMRRYIIKKLKNHFIISFPQTFSYSSSIIGKIELRKSCNIYSKCKNLLLVARETESYRLMKQHFVGAKIVITPDIVLSLNKKKEDRKRSGLLLCFRNDEEQFIDDDFKKNLIKFIKSKYKKIQVSDTVINKEVNSQNRSRELNILWEKFRNSEVVLTDRLHGMIFSVITCTPCIVFNNYNHKIKSTYQDWLKDIPFIRFVDLNEYENTNTNEVFNLIAELKHIKQNECTINFNKEFETLTQYIRKLV</sequence>
<dbReference type="GO" id="GO:0016740">
    <property type="term" value="F:transferase activity"/>
    <property type="evidence" value="ECO:0007669"/>
    <property type="project" value="UniProtKB-KW"/>
</dbReference>
<keyword evidence="3" id="KW-1185">Reference proteome</keyword>
<dbReference type="Proteomes" id="UP001203004">
    <property type="component" value="Unassembled WGS sequence"/>
</dbReference>
<gene>
    <name evidence="2" type="ORF">M3N64_04295</name>
</gene>
<evidence type="ECO:0000259" key="1">
    <source>
        <dbReference type="Pfam" id="PF04230"/>
    </source>
</evidence>
<dbReference type="Pfam" id="PF04230">
    <property type="entry name" value="PS_pyruv_trans"/>
    <property type="match status" value="1"/>
</dbReference>
<evidence type="ECO:0000313" key="3">
    <source>
        <dbReference type="Proteomes" id="UP001203004"/>
    </source>
</evidence>
<proteinExistence type="predicted"/>
<name>A0ABT0M8H2_9BACL</name>
<comment type="caution">
    <text evidence="2">The sequence shown here is derived from an EMBL/GenBank/DDBJ whole genome shotgun (WGS) entry which is preliminary data.</text>
</comment>
<dbReference type="RefSeq" id="WP_249098620.1">
    <property type="nucleotide sequence ID" value="NZ_JAMAST010000003.1"/>
</dbReference>
<accession>A0ABT0M8H2</accession>
<organism evidence="2 3">
    <name type="scientific">Sporolactobacillus mangiferae</name>
    <dbReference type="NCBI Taxonomy" id="2940498"/>
    <lineage>
        <taxon>Bacteria</taxon>
        <taxon>Bacillati</taxon>
        <taxon>Bacillota</taxon>
        <taxon>Bacilli</taxon>
        <taxon>Bacillales</taxon>
        <taxon>Sporolactobacillaceae</taxon>
        <taxon>Sporolactobacillus</taxon>
    </lineage>
</organism>
<dbReference type="InterPro" id="IPR007345">
    <property type="entry name" value="Polysacch_pyruvyl_Trfase"/>
</dbReference>
<reference evidence="2 3" key="1">
    <citation type="submission" date="2022-05" db="EMBL/GenBank/DDBJ databases">
        <title>Sporolactobacillus sp nov CPB3-1, isolated from tree bark (Mangifera indica L.).</title>
        <authorList>
            <person name="Phuengjayaem S."/>
            <person name="Tanasupawat S."/>
        </authorList>
    </citation>
    <scope>NUCLEOTIDE SEQUENCE [LARGE SCALE GENOMIC DNA]</scope>
    <source>
        <strain evidence="2 3">CPB3-1</strain>
    </source>
</reference>
<dbReference type="EMBL" id="JAMAST010000003">
    <property type="protein sequence ID" value="MCL1631167.1"/>
    <property type="molecule type" value="Genomic_DNA"/>
</dbReference>
<keyword evidence="2" id="KW-0808">Transferase</keyword>